<keyword evidence="38" id="KW-1185">Reference proteome</keyword>
<evidence type="ECO:0000256" key="25">
    <source>
        <dbReference type="ARBA" id="ARBA00063590"/>
    </source>
</evidence>
<dbReference type="GO" id="GO:0007254">
    <property type="term" value="P:JNK cascade"/>
    <property type="evidence" value="ECO:0007669"/>
    <property type="project" value="UniProtKB-ARBA"/>
</dbReference>
<dbReference type="PROSITE" id="PS50105">
    <property type="entry name" value="SAM_DOMAIN"/>
    <property type="match status" value="1"/>
</dbReference>
<feature type="non-terminal residue" evidence="37">
    <location>
        <position position="817"/>
    </location>
</feature>
<dbReference type="SMART" id="SM00454">
    <property type="entry name" value="SAM"/>
    <property type="match status" value="1"/>
</dbReference>
<keyword evidence="18" id="KW-0539">Nucleus</keyword>
<evidence type="ECO:0000256" key="4">
    <source>
        <dbReference type="ARBA" id="ARBA00006529"/>
    </source>
</evidence>
<feature type="compositionally biased region" description="Low complexity" evidence="34">
    <location>
        <begin position="672"/>
        <end position="686"/>
    </location>
</feature>
<dbReference type="SUPFAM" id="SSF56112">
    <property type="entry name" value="Protein kinase-like (PK-like)"/>
    <property type="match status" value="1"/>
</dbReference>
<keyword evidence="14" id="KW-0067">ATP-binding</keyword>
<name>A0A7K4KX53_9AVES</name>
<dbReference type="InterPro" id="IPR051681">
    <property type="entry name" value="Ser/Thr_Kinases-Pseudokinases"/>
</dbReference>
<evidence type="ECO:0000256" key="13">
    <source>
        <dbReference type="ARBA" id="ARBA00022777"/>
    </source>
</evidence>
<evidence type="ECO:0000313" key="37">
    <source>
        <dbReference type="EMBL" id="NWI20669.1"/>
    </source>
</evidence>
<dbReference type="GO" id="GO:0038066">
    <property type="term" value="P:p38MAPK cascade"/>
    <property type="evidence" value="ECO:0007669"/>
    <property type="project" value="UniProtKB-ARBA"/>
</dbReference>
<evidence type="ECO:0000256" key="33">
    <source>
        <dbReference type="SAM" id="Coils"/>
    </source>
</evidence>
<dbReference type="CDD" id="cd09529">
    <property type="entry name" value="SAM_MLTK"/>
    <property type="match status" value="1"/>
</dbReference>
<organism evidence="37 38">
    <name type="scientific">Crypturellus soui</name>
    <dbReference type="NCBI Taxonomy" id="458187"/>
    <lineage>
        <taxon>Eukaryota</taxon>
        <taxon>Metazoa</taxon>
        <taxon>Chordata</taxon>
        <taxon>Craniata</taxon>
        <taxon>Vertebrata</taxon>
        <taxon>Euteleostomi</taxon>
        <taxon>Archelosauria</taxon>
        <taxon>Archosauria</taxon>
        <taxon>Dinosauria</taxon>
        <taxon>Saurischia</taxon>
        <taxon>Theropoda</taxon>
        <taxon>Coelurosauria</taxon>
        <taxon>Aves</taxon>
        <taxon>Palaeognathae</taxon>
        <taxon>Tinamiformes</taxon>
        <taxon>Tinamidae</taxon>
        <taxon>Crypturellus</taxon>
    </lineage>
</organism>
<evidence type="ECO:0000256" key="23">
    <source>
        <dbReference type="ARBA" id="ARBA00058083"/>
    </source>
</evidence>
<dbReference type="Gene3D" id="1.10.150.50">
    <property type="entry name" value="Transcription Factor, Ets-1"/>
    <property type="match status" value="1"/>
</dbReference>
<evidence type="ECO:0000256" key="15">
    <source>
        <dbReference type="ARBA" id="ARBA00022842"/>
    </source>
</evidence>
<evidence type="ECO:0000256" key="14">
    <source>
        <dbReference type="ARBA" id="ARBA00022840"/>
    </source>
</evidence>
<dbReference type="CDD" id="cd14060">
    <property type="entry name" value="STKc_MLTK"/>
    <property type="match status" value="1"/>
</dbReference>
<evidence type="ECO:0000256" key="34">
    <source>
        <dbReference type="SAM" id="MobiDB-lite"/>
    </source>
</evidence>
<dbReference type="GO" id="GO:0005634">
    <property type="term" value="C:nucleus"/>
    <property type="evidence" value="ECO:0007669"/>
    <property type="project" value="UniProtKB-SubCell"/>
</dbReference>
<evidence type="ECO:0000256" key="5">
    <source>
        <dbReference type="ARBA" id="ARBA00012406"/>
    </source>
</evidence>
<evidence type="ECO:0000256" key="29">
    <source>
        <dbReference type="ARBA" id="ARBA00078648"/>
    </source>
</evidence>
<gene>
    <name evidence="37" type="primary">Map3k20</name>
    <name evidence="37" type="ORF">CRYSOU_R08973</name>
</gene>
<keyword evidence="8" id="KW-0597">Phosphoprotein</keyword>
<evidence type="ECO:0000313" key="38">
    <source>
        <dbReference type="Proteomes" id="UP000545332"/>
    </source>
</evidence>
<dbReference type="GO" id="GO:0005737">
    <property type="term" value="C:cytoplasm"/>
    <property type="evidence" value="ECO:0007669"/>
    <property type="project" value="UniProtKB-SubCell"/>
</dbReference>
<keyword evidence="13 37" id="KW-0418">Kinase</keyword>
<comment type="function">
    <text evidence="23">Stress-activated component of a protein kinase signal transduction cascade that promotes programmed cell death in response to various stress, such as ribosomal stress, osmotic shock and ionizing radiation. Acts by catalyzing phosphorylation of MAP kinase kinases, leading to activation of the JNK (MAPK8/JNK1, MAPK9/JNK2 and/or MAPK10/JNK3) and MAP kinase p38 (MAPK11, MAPK12, MAPK13 and/or MAPK14) pathways. Activates JNK through phosphorylation of MAP2K4/MKK4 and MAP2K7/MKK7, and MAP kinase p38 gamma (MAPK12) via phosphorylation of MAP2K3/MKK3 and MAP2K6/MKK6. Involved in stress associated with adrenergic stimulation: contributes to cardiac decompensation during periods of acute cardiac stress. May be involved in regulation of S and G2 cell cycle checkpoint by mediating phosphorylation of CHEK2.</text>
</comment>
<evidence type="ECO:0000256" key="19">
    <source>
        <dbReference type="ARBA" id="ARBA00023306"/>
    </source>
</evidence>
<dbReference type="FunFam" id="1.10.150.50:FF:000065">
    <property type="entry name" value="mitogen-activated protein kinase kinase kinase 20 isoform X1"/>
    <property type="match status" value="1"/>
</dbReference>
<dbReference type="Gene3D" id="1.10.510.10">
    <property type="entry name" value="Transferase(Phosphotransferase) domain 1"/>
    <property type="match status" value="1"/>
</dbReference>
<evidence type="ECO:0000256" key="3">
    <source>
        <dbReference type="ARBA" id="ARBA00004496"/>
    </source>
</evidence>
<evidence type="ECO:0000256" key="26">
    <source>
        <dbReference type="ARBA" id="ARBA00063807"/>
    </source>
</evidence>
<dbReference type="InterPro" id="IPR001245">
    <property type="entry name" value="Ser-Thr/Tyr_kinase_cat_dom"/>
</dbReference>
<dbReference type="GO" id="GO:0000287">
    <property type="term" value="F:magnesium ion binding"/>
    <property type="evidence" value="ECO:0007669"/>
    <property type="project" value="UniProtKB-ARBA"/>
</dbReference>
<dbReference type="SUPFAM" id="SSF47769">
    <property type="entry name" value="SAM/Pointed domain"/>
    <property type="match status" value="1"/>
</dbReference>
<feature type="region of interest" description="Disordered" evidence="34">
    <location>
        <begin position="672"/>
        <end position="817"/>
    </location>
</feature>
<accession>A0A7K4KX53</accession>
<dbReference type="GO" id="GO:0042733">
    <property type="term" value="P:embryonic digit morphogenesis"/>
    <property type="evidence" value="ECO:0007669"/>
    <property type="project" value="UniProtKB-ARBA"/>
</dbReference>
<dbReference type="EC" id="2.7.11.25" evidence="5"/>
<proteinExistence type="inferred from homology"/>
<dbReference type="PROSITE" id="PS50011">
    <property type="entry name" value="PROTEIN_KINASE_DOM"/>
    <property type="match status" value="1"/>
</dbReference>
<protein>
    <recommendedName>
        <fullName evidence="27">Mitogen-activated protein kinase kinase kinase 20</fullName>
        <ecNumber evidence="5">2.7.11.25</ecNumber>
    </recommendedName>
    <alternativeName>
        <fullName evidence="31">Leucine zipper- and sterile alpha motif-containing kinase</fullName>
    </alternativeName>
    <alternativeName>
        <fullName evidence="28">MLK-like mitogen-activated protein triple kinase</fullName>
    </alternativeName>
    <alternativeName>
        <fullName evidence="30">Mitogen-activated protein kinase kinase kinase MLT</fullName>
    </alternativeName>
    <alternativeName>
        <fullName evidence="29">Mixed lineage kinase-related kinase</fullName>
    </alternativeName>
    <alternativeName>
        <fullName evidence="32">Sterile alpha motif- and leucine zipper-containing kinase AZK</fullName>
    </alternativeName>
</protein>
<feature type="domain" description="Protein kinase" evidence="35">
    <location>
        <begin position="16"/>
        <end position="277"/>
    </location>
</feature>
<dbReference type="InterPro" id="IPR001660">
    <property type="entry name" value="SAM"/>
</dbReference>
<dbReference type="InterPro" id="IPR008271">
    <property type="entry name" value="Ser/Thr_kinase_AS"/>
</dbReference>
<keyword evidence="6" id="KW-0963">Cytoplasm</keyword>
<comment type="subunit">
    <text evidence="25">Interacts with isoform ZAKalpha.</text>
</comment>
<dbReference type="FunFam" id="3.30.200.20:FF:000220">
    <property type="entry name" value="mitogen-activated protein kinase kinase kinase 20 isoform X1"/>
    <property type="match status" value="1"/>
</dbReference>
<evidence type="ECO:0000256" key="12">
    <source>
        <dbReference type="ARBA" id="ARBA00022741"/>
    </source>
</evidence>
<dbReference type="InterPro" id="IPR000719">
    <property type="entry name" value="Prot_kinase_dom"/>
</dbReference>
<keyword evidence="16" id="KW-0694">RNA-binding</keyword>
<evidence type="ECO:0000256" key="27">
    <source>
        <dbReference type="ARBA" id="ARBA00069021"/>
    </source>
</evidence>
<evidence type="ECO:0000256" key="21">
    <source>
        <dbReference type="ARBA" id="ARBA00051073"/>
    </source>
</evidence>
<feature type="domain" description="SAM" evidence="36">
    <location>
        <begin position="339"/>
        <end position="410"/>
    </location>
</feature>
<keyword evidence="12" id="KW-0547">Nucleotide-binding</keyword>
<evidence type="ECO:0000256" key="24">
    <source>
        <dbReference type="ARBA" id="ARBA00062065"/>
    </source>
</evidence>
<evidence type="ECO:0000256" key="31">
    <source>
        <dbReference type="ARBA" id="ARBA00080956"/>
    </source>
</evidence>
<evidence type="ECO:0000256" key="16">
    <source>
        <dbReference type="ARBA" id="ARBA00022884"/>
    </source>
</evidence>
<dbReference type="PANTHER" id="PTHR44329:SF288">
    <property type="entry name" value="MITOGEN-ACTIVATED PROTEIN KINASE KINASE KINASE 20"/>
    <property type="match status" value="1"/>
</dbReference>
<evidence type="ECO:0000259" key="35">
    <source>
        <dbReference type="PROSITE" id="PS50011"/>
    </source>
</evidence>
<keyword evidence="10" id="KW-0479">Metal-binding</keyword>
<comment type="caution">
    <text evidence="37">The sequence shown here is derived from an EMBL/GenBank/DDBJ whole genome shotgun (WGS) entry which is preliminary data.</text>
</comment>
<comment type="similarity">
    <text evidence="4">Belongs to the protein kinase superfamily. STE Ser/Thr protein kinase family. MAP kinase kinase kinase subfamily.</text>
</comment>
<keyword evidence="19" id="KW-0131">Cell cycle</keyword>
<dbReference type="OrthoDB" id="339325at2759"/>
<dbReference type="Proteomes" id="UP000545332">
    <property type="component" value="Unassembled WGS sequence"/>
</dbReference>
<evidence type="ECO:0000256" key="8">
    <source>
        <dbReference type="ARBA" id="ARBA00022553"/>
    </source>
</evidence>
<reference evidence="37 38" key="1">
    <citation type="submission" date="2019-09" db="EMBL/GenBank/DDBJ databases">
        <title>Bird 10,000 Genomes (B10K) Project - Family phase.</title>
        <authorList>
            <person name="Zhang G."/>
        </authorList>
    </citation>
    <scope>NUCLEOTIDE SEQUENCE [LARGE SCALE GENOMIC DNA]</scope>
    <source>
        <strain evidence="37">B10K-MSB-42743</strain>
        <tissue evidence="37">Heart</tissue>
    </source>
</reference>
<dbReference type="InterPro" id="IPR013761">
    <property type="entry name" value="SAM/pointed_sf"/>
</dbReference>
<evidence type="ECO:0000256" key="1">
    <source>
        <dbReference type="ARBA" id="ARBA00001946"/>
    </source>
</evidence>
<feature type="region of interest" description="Disordered" evidence="34">
    <location>
        <begin position="573"/>
        <end position="592"/>
    </location>
</feature>
<dbReference type="AlphaFoldDB" id="A0A7K4KX53"/>
<dbReference type="EMBL" id="VWPX01019206">
    <property type="protein sequence ID" value="NWI20669.1"/>
    <property type="molecule type" value="Genomic_DNA"/>
</dbReference>
<dbReference type="GO" id="GO:0004709">
    <property type="term" value="F:MAP kinase kinase kinase activity"/>
    <property type="evidence" value="ECO:0007669"/>
    <property type="project" value="UniProtKB-EC"/>
</dbReference>
<feature type="coiled-coil region" evidence="33">
    <location>
        <begin position="280"/>
        <end position="328"/>
    </location>
</feature>
<evidence type="ECO:0000256" key="10">
    <source>
        <dbReference type="ARBA" id="ARBA00022723"/>
    </source>
</evidence>
<dbReference type="Gene3D" id="3.30.200.20">
    <property type="entry name" value="Phosphorylase Kinase, domain 1"/>
    <property type="match status" value="1"/>
</dbReference>
<evidence type="ECO:0000256" key="20">
    <source>
        <dbReference type="ARBA" id="ARBA00050818"/>
    </source>
</evidence>
<feature type="non-terminal residue" evidence="37">
    <location>
        <position position="1"/>
    </location>
</feature>
<evidence type="ECO:0000256" key="2">
    <source>
        <dbReference type="ARBA" id="ARBA00004123"/>
    </source>
</evidence>
<comment type="catalytic activity">
    <reaction evidence="21">
        <text>L-threonyl-[protein] + ATP = O-phospho-L-threonyl-[protein] + ADP + H(+)</text>
        <dbReference type="Rhea" id="RHEA:46608"/>
        <dbReference type="Rhea" id="RHEA-COMP:11060"/>
        <dbReference type="Rhea" id="RHEA-COMP:11605"/>
        <dbReference type="ChEBI" id="CHEBI:15378"/>
        <dbReference type="ChEBI" id="CHEBI:30013"/>
        <dbReference type="ChEBI" id="CHEBI:30616"/>
        <dbReference type="ChEBI" id="CHEBI:61977"/>
        <dbReference type="ChEBI" id="CHEBI:456216"/>
        <dbReference type="EC" id="2.7.11.25"/>
    </reaction>
    <physiologicalReaction direction="left-to-right" evidence="21">
        <dbReference type="Rhea" id="RHEA:46609"/>
    </physiologicalReaction>
</comment>
<dbReference type="PRINTS" id="PR00109">
    <property type="entry name" value="TYRKINASE"/>
</dbReference>
<dbReference type="Pfam" id="PF07714">
    <property type="entry name" value="PK_Tyr_Ser-Thr"/>
    <property type="match status" value="1"/>
</dbReference>
<comment type="cofactor">
    <cofactor evidence="1">
        <name>Mg(2+)</name>
        <dbReference type="ChEBI" id="CHEBI:18420"/>
    </cofactor>
</comment>
<dbReference type="FunFam" id="1.10.510.10:FF:000243">
    <property type="entry name" value="mitogen-activated protein kinase kinase kinase 20 isoform X2"/>
    <property type="match status" value="1"/>
</dbReference>
<comment type="subunit">
    <text evidence="24">Interacts with isoform ZAKbeta.</text>
</comment>
<evidence type="ECO:0000256" key="22">
    <source>
        <dbReference type="ARBA" id="ARBA00056730"/>
    </source>
</evidence>
<evidence type="ECO:0000259" key="36">
    <source>
        <dbReference type="PROSITE" id="PS50105"/>
    </source>
</evidence>
<comment type="catalytic activity">
    <reaction evidence="20">
        <text>L-seryl-[protein] + ATP = O-phospho-L-seryl-[protein] + ADP + H(+)</text>
        <dbReference type="Rhea" id="RHEA:17989"/>
        <dbReference type="Rhea" id="RHEA-COMP:9863"/>
        <dbReference type="Rhea" id="RHEA-COMP:11604"/>
        <dbReference type="ChEBI" id="CHEBI:15378"/>
        <dbReference type="ChEBI" id="CHEBI:29999"/>
        <dbReference type="ChEBI" id="CHEBI:30616"/>
        <dbReference type="ChEBI" id="CHEBI:83421"/>
        <dbReference type="ChEBI" id="CHEBI:456216"/>
        <dbReference type="EC" id="2.7.11.25"/>
    </reaction>
    <physiologicalReaction direction="left-to-right" evidence="20">
        <dbReference type="Rhea" id="RHEA:17990"/>
    </physiologicalReaction>
</comment>
<dbReference type="Pfam" id="PF07647">
    <property type="entry name" value="SAM_2"/>
    <property type="match status" value="1"/>
</dbReference>
<keyword evidence="11" id="KW-0699">rRNA-binding</keyword>
<evidence type="ECO:0000256" key="32">
    <source>
        <dbReference type="ARBA" id="ARBA00083422"/>
    </source>
</evidence>
<evidence type="ECO:0000256" key="9">
    <source>
        <dbReference type="ARBA" id="ARBA00022679"/>
    </source>
</evidence>
<feature type="compositionally biased region" description="Basic residues" evidence="34">
    <location>
        <begin position="789"/>
        <end position="798"/>
    </location>
</feature>
<sequence>MSSTSASFVQIRFDDLQFFENCGGGSFGSVYRARWISQDKEVAVKKLLKIEKEAEILSVLSHKNIIQFYGAVIEPPNYGIVTEYASAGSLFDYINSNKSEEMDMDHIMTWATDIAKGMHYLHMEAPVKVIHRDLKSRNVVIAADGVLKICDFGASRFHSHTTHMSLVGTFPWMAPEVIQSLPVSETCDTYSYGVVLWEMLTREVPFKGLEGLQVAWLVVEKNERLTIPSSCPRSFAELMHQCWEADSKKRPSFKQIISILESMSNDSNLPDQCNSFLHNKAEWRCEIEATLERLKKLERDLSFKEQELKERERRLRMWEQKLTEQSNTPLLPSFDICAWTEEDVYFWMQQLTKKGDASGEMSVYASLFKEHHITGKRLLLLEEEDLKDMGIFSRGHIIHLKIAIEKLTQDYLNLFHFPPLIKATLKSCVLFPGQDSAGGTEENIEKVVNLELVFGYHLKPGSGPQDCKWKMYMEMDGDEIAITYIKDVTFNTNLPDVEILKMTKPPFVMEKWILGIEEDQSVEWIVTYEASSSTHTQKKIDVRTPKTTRHIQGIRWGKVKAEDEVEAVQLRIQTSLPNSEGNSRSRSNSSIDSEWMKTLRMHQVAKASSLQHSHPHSPTTVTHYLPFLRSQDSYAAAVRRTRGPVNYQFTPISHSRNSSPLSHSLMRNLSNLHLNSKGSSNSSTASDTASERDRSAGAARHASHSGNSRSSSDGRRSGTSSPVAPRHSARPYRTSAAPPGTTQAADRRRSPHTAAAPKAIPGMPLQSESVPRRGEGEGRASEGGWIKVQHSKKSHRQVAGKPGRDRPRGGWRGRRLF</sequence>
<evidence type="ECO:0000256" key="17">
    <source>
        <dbReference type="ARBA" id="ARBA00022990"/>
    </source>
</evidence>
<dbReference type="GO" id="GO:0005524">
    <property type="term" value="F:ATP binding"/>
    <property type="evidence" value="ECO:0007669"/>
    <property type="project" value="UniProtKB-KW"/>
</dbReference>
<keyword evidence="15" id="KW-0460">Magnesium</keyword>
<feature type="compositionally biased region" description="Basic and acidic residues" evidence="34">
    <location>
        <begin position="770"/>
        <end position="780"/>
    </location>
</feature>
<evidence type="ECO:0000256" key="28">
    <source>
        <dbReference type="ARBA" id="ARBA00075506"/>
    </source>
</evidence>
<evidence type="ECO:0000256" key="11">
    <source>
        <dbReference type="ARBA" id="ARBA00022730"/>
    </source>
</evidence>
<evidence type="ECO:0000256" key="18">
    <source>
        <dbReference type="ARBA" id="ARBA00023242"/>
    </source>
</evidence>
<dbReference type="PANTHER" id="PTHR44329">
    <property type="entry name" value="SERINE/THREONINE-PROTEIN KINASE TNNI3K-RELATED"/>
    <property type="match status" value="1"/>
</dbReference>
<evidence type="ECO:0000256" key="6">
    <source>
        <dbReference type="ARBA" id="ARBA00022490"/>
    </source>
</evidence>
<evidence type="ECO:0000256" key="30">
    <source>
        <dbReference type="ARBA" id="ARBA00080027"/>
    </source>
</evidence>
<keyword evidence="33" id="KW-0175">Coiled coil</keyword>
<dbReference type="SMART" id="SM00220">
    <property type="entry name" value="S_TKc"/>
    <property type="match status" value="1"/>
</dbReference>
<keyword evidence="9" id="KW-0808">Transferase</keyword>
<dbReference type="GO" id="GO:0051403">
    <property type="term" value="P:stress-activated MAPK cascade"/>
    <property type="evidence" value="ECO:0007669"/>
    <property type="project" value="UniProtKB-ARBA"/>
</dbReference>
<comment type="function">
    <text evidence="22">Isoform that lacks the C-terminal region that mediates ribosome-binding: does not act as a sensor of ribosome collisions in response to ribotoxic stress. May act as an antagonist of isoform ZAKalpha: interacts with isoform ZAKalpha, leading to decrease the expression of isoform ZAKalpha.</text>
</comment>
<feature type="compositionally biased region" description="Low complexity" evidence="34">
    <location>
        <begin position="696"/>
        <end position="721"/>
    </location>
</feature>
<dbReference type="GO" id="GO:0019843">
    <property type="term" value="F:rRNA binding"/>
    <property type="evidence" value="ECO:0007669"/>
    <property type="project" value="UniProtKB-KW"/>
</dbReference>
<comment type="subunit">
    <text evidence="26">Homodimer. Interacts with ZNF33A. Component of a signaling complex containing at least AKAP13, PKN1, MAPK14, MAP3K20 and MAP2K3. Within this complex, AKAP13 interacts directly with PKN1, which in turn recruits MAPK14, MAP2K3 and MAP3K20. Interacts with EIF2AK4/GCN2; promoting EIF2AK4/GCN2 kinase activity.</text>
</comment>
<keyword evidence="7" id="KW-0723">Serine/threonine-protein kinase</keyword>
<comment type="subcellular location">
    <subcellularLocation>
        <location evidence="3">Cytoplasm</location>
    </subcellularLocation>
    <subcellularLocation>
        <location evidence="2">Nucleus</location>
    </subcellularLocation>
</comment>
<keyword evidence="17" id="KW-0007">Acetylation</keyword>
<evidence type="ECO:0000256" key="7">
    <source>
        <dbReference type="ARBA" id="ARBA00022527"/>
    </source>
</evidence>
<dbReference type="PROSITE" id="PS00108">
    <property type="entry name" value="PROTEIN_KINASE_ST"/>
    <property type="match status" value="1"/>
</dbReference>
<dbReference type="InterPro" id="IPR011009">
    <property type="entry name" value="Kinase-like_dom_sf"/>
</dbReference>